<keyword evidence="4" id="KW-0560">Oxidoreductase</keyword>
<keyword evidence="4" id="KW-0223">Dioxygenase</keyword>
<dbReference type="SUPFAM" id="SSF51197">
    <property type="entry name" value="Clavaminate synthase-like"/>
    <property type="match status" value="1"/>
</dbReference>
<dbReference type="PANTHER" id="PTHR20883:SF48">
    <property type="entry name" value="ECTOINE DIOXYGENASE"/>
    <property type="match status" value="1"/>
</dbReference>
<dbReference type="Proteomes" id="UP001220961">
    <property type="component" value="Chromosome 1"/>
</dbReference>
<reference evidence="4" key="1">
    <citation type="submission" date="2023-03" db="EMBL/GenBank/DDBJ databases">
        <title>Mating type loci evolution in Malassezia.</title>
        <authorList>
            <person name="Coelho M.A."/>
        </authorList>
    </citation>
    <scope>NUCLEOTIDE SEQUENCE</scope>
    <source>
        <strain evidence="4">CBS 10434</strain>
    </source>
</reference>
<comment type="similarity">
    <text evidence="2">Belongs to the PhyH family.</text>
</comment>
<dbReference type="GO" id="GO:0046872">
    <property type="term" value="F:metal ion binding"/>
    <property type="evidence" value="ECO:0007669"/>
    <property type="project" value="UniProtKB-ARBA"/>
</dbReference>
<feature type="region of interest" description="Disordered" evidence="3">
    <location>
        <begin position="258"/>
        <end position="287"/>
    </location>
</feature>
<gene>
    <name evidence="4" type="ORF">MCAP1_000370</name>
</gene>
<keyword evidence="5" id="KW-1185">Reference proteome</keyword>
<proteinExistence type="inferred from homology"/>
<dbReference type="GO" id="GO:0051213">
    <property type="term" value="F:dioxygenase activity"/>
    <property type="evidence" value="ECO:0007669"/>
    <property type="project" value="UniProtKB-KW"/>
</dbReference>
<evidence type="ECO:0000256" key="2">
    <source>
        <dbReference type="ARBA" id="ARBA00005830"/>
    </source>
</evidence>
<dbReference type="Pfam" id="PF05721">
    <property type="entry name" value="PhyH"/>
    <property type="match status" value="1"/>
</dbReference>
<accession>A0AAF0E2B4</accession>
<sequence>MASKTNSDFERDGFLLIQDLLDEETKARIQDWSKEVHDLPYEPEKWMIYEEQRADGTRVLCRTENFADFHSGFNELFRGKRLVGVLEQIIGEPMVLFKEKINYKHPGAGGFDAHTDAPAYQHAGVLKHLTINMAVDQATPENGCLEVIPGSHKMHIPIGEDNCIERSWEEKQVWVPVSLQPGDTLIFGSFLAHRSGPNSSQRPRAAIYATFNAISDGGDRRRDYYIKRRKEWPPTAEREAGKDYSEGAKRYGFGSPMWGATDMSRMQTQRLGQVGSSSVPMPNPSAA</sequence>
<dbReference type="AlphaFoldDB" id="A0AAF0E2B4"/>
<feature type="compositionally biased region" description="Polar residues" evidence="3">
    <location>
        <begin position="264"/>
        <end position="287"/>
    </location>
</feature>
<organism evidence="4 5">
    <name type="scientific">Malassezia caprae</name>
    <dbReference type="NCBI Taxonomy" id="1381934"/>
    <lineage>
        <taxon>Eukaryota</taxon>
        <taxon>Fungi</taxon>
        <taxon>Dikarya</taxon>
        <taxon>Basidiomycota</taxon>
        <taxon>Ustilaginomycotina</taxon>
        <taxon>Malasseziomycetes</taxon>
        <taxon>Malasseziales</taxon>
        <taxon>Malasseziaceae</taxon>
        <taxon>Malassezia</taxon>
    </lineage>
</organism>
<name>A0AAF0E2B4_9BASI</name>
<dbReference type="Gene3D" id="2.60.120.620">
    <property type="entry name" value="q2cbj1_9rhob like domain"/>
    <property type="match status" value="1"/>
</dbReference>
<evidence type="ECO:0000256" key="3">
    <source>
        <dbReference type="SAM" id="MobiDB-lite"/>
    </source>
</evidence>
<dbReference type="PANTHER" id="PTHR20883">
    <property type="entry name" value="PHYTANOYL-COA DIOXYGENASE DOMAIN CONTAINING 1"/>
    <property type="match status" value="1"/>
</dbReference>
<comment type="cofactor">
    <cofactor evidence="1">
        <name>Fe cation</name>
        <dbReference type="ChEBI" id="CHEBI:24875"/>
    </cofactor>
</comment>
<dbReference type="InterPro" id="IPR008775">
    <property type="entry name" value="Phytyl_CoA_dOase-like"/>
</dbReference>
<dbReference type="EC" id="1.14.11.46" evidence="4"/>
<evidence type="ECO:0000313" key="4">
    <source>
        <dbReference type="EMBL" id="WFD18162.1"/>
    </source>
</evidence>
<evidence type="ECO:0000256" key="1">
    <source>
        <dbReference type="ARBA" id="ARBA00001962"/>
    </source>
</evidence>
<protein>
    <submittedName>
        <fullName evidence="4">2-aminoethylphosphonate dioxygenase</fullName>
        <ecNumber evidence="4">1.14.11.46</ecNumber>
    </submittedName>
</protein>
<evidence type="ECO:0000313" key="5">
    <source>
        <dbReference type="Proteomes" id="UP001220961"/>
    </source>
</evidence>
<dbReference type="EMBL" id="CP119908">
    <property type="protein sequence ID" value="WFD18162.1"/>
    <property type="molecule type" value="Genomic_DNA"/>
</dbReference>